<keyword evidence="1" id="KW-0812">Transmembrane</keyword>
<protein>
    <submittedName>
        <fullName evidence="2">26501_t:CDS:1</fullName>
    </submittedName>
</protein>
<comment type="caution">
    <text evidence="2">The sequence shown here is derived from an EMBL/GenBank/DDBJ whole genome shotgun (WGS) entry which is preliminary data.</text>
</comment>
<feature type="transmembrane region" description="Helical" evidence="1">
    <location>
        <begin position="7"/>
        <end position="27"/>
    </location>
</feature>
<feature type="transmembrane region" description="Helical" evidence="1">
    <location>
        <begin position="289"/>
        <end position="305"/>
    </location>
</feature>
<keyword evidence="3" id="KW-1185">Reference proteome</keyword>
<keyword evidence="1" id="KW-1133">Transmembrane helix</keyword>
<evidence type="ECO:0000313" key="3">
    <source>
        <dbReference type="Proteomes" id="UP000789405"/>
    </source>
</evidence>
<sequence length="601" mass="70701">MILLFGSVEVVAVVVVIILFIALIKHIDEGTLEDQKRKIFFFPQYNNTTHQFECTNVNLDNTVLQDKSSNTTILQQIAEFGAILGLLFNVAVYGVTSKLSFKNTCIVDDLLILTCFLVPIISWFFLTKSVYVFAYDHNYPDKLAWVIALFAIALLVTFLFVCYVVCCFHNISIFPLKSLKSSLFNHDFYDKLKGFIIWISFFNSILIAIFDLTEELIHNDRNYPDPEKRDLPFINALINFDFLSSLTDFFYFFSSFWLLISYYQHKPFCLTIKNPLGEPQPKHFIRKRLFFFVIFISIIECFFEYNGNCTPKVTNSIFFFILTTVITRSIASFFSNDKNFRVELIAKYGDRFKNPKLYNFVFLRIRDTTQVIDFLGEQRLYLQVDLDINDEELKIIEDIQRLYLKKPHERSDEFKEVYENIRQIINNHDYINGKFSEEKLFGNIKSDSNLIIKEIIHDKLKNAKDKTILDDDYHWLCNNHIHGVRFMADKLMKNSVGVYINVLETGILQYLTYSHRSVANTNSRNIKIEKDDSDYKIIIREGRIKWIVIPAISELEDFSIDDCLMVKEINDRNIENYNDHQINYLKHLLFIENLLSKKSLD</sequence>
<feature type="transmembrane region" description="Helical" evidence="1">
    <location>
        <begin position="195"/>
        <end position="213"/>
    </location>
</feature>
<gene>
    <name evidence="2" type="ORF">DERYTH_LOCUS63</name>
</gene>
<dbReference type="EMBL" id="CAJVPY010000011">
    <property type="protein sequence ID" value="CAG8443924.1"/>
    <property type="molecule type" value="Genomic_DNA"/>
</dbReference>
<feature type="transmembrane region" description="Helical" evidence="1">
    <location>
        <begin position="73"/>
        <end position="95"/>
    </location>
</feature>
<reference evidence="2" key="1">
    <citation type="submission" date="2021-06" db="EMBL/GenBank/DDBJ databases">
        <authorList>
            <person name="Kallberg Y."/>
            <person name="Tangrot J."/>
            <person name="Rosling A."/>
        </authorList>
    </citation>
    <scope>NUCLEOTIDE SEQUENCE</scope>
    <source>
        <strain evidence="2">MA453B</strain>
    </source>
</reference>
<evidence type="ECO:0000313" key="2">
    <source>
        <dbReference type="EMBL" id="CAG8443924.1"/>
    </source>
</evidence>
<feature type="transmembrane region" description="Helical" evidence="1">
    <location>
        <begin position="146"/>
        <end position="174"/>
    </location>
</feature>
<feature type="transmembrane region" description="Helical" evidence="1">
    <location>
        <begin position="233"/>
        <end position="260"/>
    </location>
</feature>
<dbReference type="AlphaFoldDB" id="A0A9N8V8F3"/>
<organism evidence="2 3">
    <name type="scientific">Dentiscutata erythropus</name>
    <dbReference type="NCBI Taxonomy" id="1348616"/>
    <lineage>
        <taxon>Eukaryota</taxon>
        <taxon>Fungi</taxon>
        <taxon>Fungi incertae sedis</taxon>
        <taxon>Mucoromycota</taxon>
        <taxon>Glomeromycotina</taxon>
        <taxon>Glomeromycetes</taxon>
        <taxon>Diversisporales</taxon>
        <taxon>Gigasporaceae</taxon>
        <taxon>Dentiscutata</taxon>
    </lineage>
</organism>
<evidence type="ECO:0000256" key="1">
    <source>
        <dbReference type="SAM" id="Phobius"/>
    </source>
</evidence>
<feature type="transmembrane region" description="Helical" evidence="1">
    <location>
        <begin position="107"/>
        <end position="126"/>
    </location>
</feature>
<proteinExistence type="predicted"/>
<feature type="transmembrane region" description="Helical" evidence="1">
    <location>
        <begin position="317"/>
        <end position="334"/>
    </location>
</feature>
<dbReference type="Proteomes" id="UP000789405">
    <property type="component" value="Unassembled WGS sequence"/>
</dbReference>
<keyword evidence="1" id="KW-0472">Membrane</keyword>
<name>A0A9N8V8F3_9GLOM</name>
<accession>A0A9N8V8F3</accession>
<dbReference type="OrthoDB" id="2449919at2759"/>